<proteinExistence type="predicted"/>
<evidence type="ECO:0000313" key="1">
    <source>
        <dbReference type="EMBL" id="MDN4492875.1"/>
    </source>
</evidence>
<protein>
    <submittedName>
        <fullName evidence="1">Uncharacterized protein</fullName>
    </submittedName>
</protein>
<dbReference type="EMBL" id="JAUHTQ010000003">
    <property type="protein sequence ID" value="MDN4492875.1"/>
    <property type="molecule type" value="Genomic_DNA"/>
</dbReference>
<accession>A0ABT8GN93</accession>
<dbReference type="Proteomes" id="UP001172743">
    <property type="component" value="Unassembled WGS sequence"/>
</dbReference>
<reference evidence="1" key="1">
    <citation type="submission" date="2023-07" db="EMBL/GenBank/DDBJ databases">
        <title>Ureibacillus sp. isolated from freshwater well.</title>
        <authorList>
            <person name="Kirdat K."/>
            <person name="Bhatt A."/>
            <person name="Teware R."/>
            <person name="Bhavsar Y."/>
            <person name="Yadav A."/>
        </authorList>
    </citation>
    <scope>NUCLEOTIDE SEQUENCE</scope>
    <source>
        <strain evidence="1">BA0131</strain>
    </source>
</reference>
<dbReference type="RefSeq" id="WP_301137102.1">
    <property type="nucleotide sequence ID" value="NZ_JAUHTQ010000003.1"/>
</dbReference>
<sequence length="69" mass="7309">MKLPQVNKCQNCGGTSFGGLGADGGPVTTALVSAQKKDGDWEINENNMLIVIPLICDNCKNVLLFADLD</sequence>
<gene>
    <name evidence="1" type="ORF">QYB95_04930</name>
</gene>
<name>A0ABT8GN93_9BACL</name>
<keyword evidence="2" id="KW-1185">Reference proteome</keyword>
<organism evidence="1 2">
    <name type="scientific">Ureibacillus aquaedulcis</name>
    <dbReference type="NCBI Taxonomy" id="3058421"/>
    <lineage>
        <taxon>Bacteria</taxon>
        <taxon>Bacillati</taxon>
        <taxon>Bacillota</taxon>
        <taxon>Bacilli</taxon>
        <taxon>Bacillales</taxon>
        <taxon>Caryophanaceae</taxon>
        <taxon>Ureibacillus</taxon>
    </lineage>
</organism>
<comment type="caution">
    <text evidence="1">The sequence shown here is derived from an EMBL/GenBank/DDBJ whole genome shotgun (WGS) entry which is preliminary data.</text>
</comment>
<evidence type="ECO:0000313" key="2">
    <source>
        <dbReference type="Proteomes" id="UP001172743"/>
    </source>
</evidence>